<name>A0A164XXW0_DAUCS</name>
<dbReference type="Gramene" id="KZM93713">
    <property type="protein sequence ID" value="KZM93713"/>
    <property type="gene ID" value="DCAR_016958"/>
</dbReference>
<keyword evidence="2" id="KW-1185">Reference proteome</keyword>
<proteinExistence type="predicted"/>
<organism evidence="1 2">
    <name type="scientific">Daucus carota subsp. sativus</name>
    <name type="common">Carrot</name>
    <dbReference type="NCBI Taxonomy" id="79200"/>
    <lineage>
        <taxon>Eukaryota</taxon>
        <taxon>Viridiplantae</taxon>
        <taxon>Streptophyta</taxon>
        <taxon>Embryophyta</taxon>
        <taxon>Tracheophyta</taxon>
        <taxon>Spermatophyta</taxon>
        <taxon>Magnoliopsida</taxon>
        <taxon>eudicotyledons</taxon>
        <taxon>Gunneridae</taxon>
        <taxon>Pentapetalae</taxon>
        <taxon>asterids</taxon>
        <taxon>campanulids</taxon>
        <taxon>Apiales</taxon>
        <taxon>Apiaceae</taxon>
        <taxon>Apioideae</taxon>
        <taxon>Scandiceae</taxon>
        <taxon>Daucinae</taxon>
        <taxon>Daucus</taxon>
        <taxon>Daucus sect. Daucus</taxon>
    </lineage>
</organism>
<gene>
    <name evidence="1" type="ORF">DCAR_0519390</name>
</gene>
<dbReference type="InterPro" id="IPR012340">
    <property type="entry name" value="NA-bd_OB-fold"/>
</dbReference>
<reference evidence="1" key="2">
    <citation type="submission" date="2022-03" db="EMBL/GenBank/DDBJ databases">
        <title>Draft title - Genomic analysis of global carrot germplasm unveils the trajectory of domestication and the origin of high carotenoid orange carrot.</title>
        <authorList>
            <person name="Iorizzo M."/>
            <person name="Ellison S."/>
            <person name="Senalik D."/>
            <person name="Macko-Podgorni A."/>
            <person name="Grzebelus D."/>
            <person name="Bostan H."/>
            <person name="Rolling W."/>
            <person name="Curaba J."/>
            <person name="Simon P."/>
        </authorList>
    </citation>
    <scope>NUCLEOTIDE SEQUENCE</scope>
    <source>
        <tissue evidence="1">Leaf</tissue>
    </source>
</reference>
<dbReference type="Gene3D" id="2.40.50.140">
    <property type="entry name" value="Nucleic acid-binding proteins"/>
    <property type="match status" value="1"/>
</dbReference>
<dbReference type="EMBL" id="CP093347">
    <property type="protein sequence ID" value="WOH00034.1"/>
    <property type="molecule type" value="Genomic_DNA"/>
</dbReference>
<evidence type="ECO:0000313" key="1">
    <source>
        <dbReference type="EMBL" id="WOH00034.1"/>
    </source>
</evidence>
<dbReference type="SUPFAM" id="SSF50249">
    <property type="entry name" value="Nucleic acid-binding proteins"/>
    <property type="match status" value="1"/>
</dbReference>
<reference evidence="1" key="1">
    <citation type="journal article" date="2016" name="Nat. Genet.">
        <title>A high-quality carrot genome assembly provides new insights into carotenoid accumulation and asterid genome evolution.</title>
        <authorList>
            <person name="Iorizzo M."/>
            <person name="Ellison S."/>
            <person name="Senalik D."/>
            <person name="Zeng P."/>
            <person name="Satapoomin P."/>
            <person name="Huang J."/>
            <person name="Bowman M."/>
            <person name="Iovene M."/>
            <person name="Sanseverino W."/>
            <person name="Cavagnaro P."/>
            <person name="Yildiz M."/>
            <person name="Macko-Podgorni A."/>
            <person name="Moranska E."/>
            <person name="Grzebelus E."/>
            <person name="Grzebelus D."/>
            <person name="Ashrafi H."/>
            <person name="Zheng Z."/>
            <person name="Cheng S."/>
            <person name="Spooner D."/>
            <person name="Van Deynze A."/>
            <person name="Simon P."/>
        </authorList>
    </citation>
    <scope>NUCLEOTIDE SEQUENCE</scope>
    <source>
        <tissue evidence="1">Leaf</tissue>
    </source>
</reference>
<accession>A0A164XXW0</accession>
<evidence type="ECO:0000313" key="2">
    <source>
        <dbReference type="Proteomes" id="UP000077755"/>
    </source>
</evidence>
<sequence length="218" mass="24849">MAGSPGGSEEKVRIPPFTMWVVTRKHGRWENGMNVRYAALRAKTGPDIFGELSDAVIEVVCQLRILLDEKFRCVMCNRNVPYPQKRFLVSTICKDKIGKIEVLFSDRQVQTIIRKPVFEVEEEEVNEQNFPKALKCMENSECTVKLSIREGNLNNLFNTYSAIDLYIGFTVEDDLLEEQPEWNPASSTSSQVNEISSSTYHLDGLSQMNFETPTLTNK</sequence>
<dbReference type="Proteomes" id="UP000077755">
    <property type="component" value="Chromosome 5"/>
</dbReference>
<protein>
    <submittedName>
        <fullName evidence="1">Uncharacterized protein</fullName>
    </submittedName>
</protein>
<dbReference type="AlphaFoldDB" id="A0A164XXW0"/>